<gene>
    <name evidence="15" type="ORF">CgunFtcFv8_010055</name>
</gene>
<dbReference type="PROSITE" id="PS50089">
    <property type="entry name" value="ZF_RING_2"/>
    <property type="match status" value="1"/>
</dbReference>
<dbReference type="Proteomes" id="UP001331515">
    <property type="component" value="Unassembled WGS sequence"/>
</dbReference>
<feature type="coiled-coil region" evidence="12">
    <location>
        <begin position="147"/>
        <end position="200"/>
    </location>
</feature>
<evidence type="ECO:0000256" key="13">
    <source>
        <dbReference type="SAM" id="MobiDB-lite"/>
    </source>
</evidence>
<comment type="subcellular location">
    <subcellularLocation>
        <location evidence="2">Nucleus</location>
    </subcellularLocation>
</comment>
<keyword evidence="10" id="KW-0539">Nucleus</keyword>
<dbReference type="CDD" id="cd16550">
    <property type="entry name" value="RING-HC_RNF168"/>
    <property type="match status" value="1"/>
</dbReference>
<evidence type="ECO:0000313" key="16">
    <source>
        <dbReference type="Proteomes" id="UP001331515"/>
    </source>
</evidence>
<feature type="compositionally biased region" description="Basic and acidic residues" evidence="13">
    <location>
        <begin position="351"/>
        <end position="365"/>
    </location>
</feature>
<keyword evidence="8" id="KW-0833">Ubl conjugation pathway</keyword>
<evidence type="ECO:0000256" key="12">
    <source>
        <dbReference type="SAM" id="Coils"/>
    </source>
</evidence>
<sequence length="471" mass="53236">MGEWSGVEGEWSALRLRKKRRKRRKKRRKMSLVSDLEGLSLSLDDCRCPVCLEIFMEPVTLPCSHTFCKVCFLESVDKATLCCPLCRKRVSSWARLHGRKNSMVDQKLWSRIQSSFPLQCERRIRGEEEELGVSVFFPRVCLPGELKQEYEDQVSRLTEERLLLKEEESRQSEELIKRLLQEEQLELQEERKRREEDDGRLALLLSSQLNAAPAVVVSAAKKKKKKTEVSGGQMERFLCHLPAHSSSSEGCFMSNKENILLRDAALQEERLEGFLCPSEEEQRESRFHADAGPSSAKRKISERSEDENLMAPKRGCPSPFSPTVDLTGWESRQRQEEDDRRLALVLQKELDQEERQRASDRRKGSADPYLLRQNRGSPKTSSTKTSSPKTSSTKTSSTKTSSTKTSSTKTSSTKTSSTKTSSTKTSSRGSTKTSSCSETSSRGSPETSSSKTSSSRRSKQATLVEMFSLSS</sequence>
<evidence type="ECO:0000256" key="5">
    <source>
        <dbReference type="ARBA" id="ARBA00022723"/>
    </source>
</evidence>
<protein>
    <recommendedName>
        <fullName evidence="3">RING-type E3 ubiquitin transferase</fullName>
        <ecNumber evidence="3">2.3.2.27</ecNumber>
    </recommendedName>
</protein>
<dbReference type="GO" id="GO:0031491">
    <property type="term" value="F:nucleosome binding"/>
    <property type="evidence" value="ECO:0007669"/>
    <property type="project" value="TreeGrafter"/>
</dbReference>
<dbReference type="PANTHER" id="PTHR23328">
    <property type="entry name" value="RING-TYPE DOMAIN-CONTAINING PROTEIN"/>
    <property type="match status" value="1"/>
</dbReference>
<dbReference type="PANTHER" id="PTHR23328:SF0">
    <property type="entry name" value="RING-TYPE DOMAIN-CONTAINING PROTEIN"/>
    <property type="match status" value="1"/>
</dbReference>
<evidence type="ECO:0000256" key="9">
    <source>
        <dbReference type="ARBA" id="ARBA00022833"/>
    </source>
</evidence>
<dbReference type="InterPro" id="IPR013083">
    <property type="entry name" value="Znf_RING/FYVE/PHD"/>
</dbReference>
<evidence type="ECO:0000256" key="8">
    <source>
        <dbReference type="ARBA" id="ARBA00022786"/>
    </source>
</evidence>
<dbReference type="SMART" id="SM00184">
    <property type="entry name" value="RING"/>
    <property type="match status" value="1"/>
</dbReference>
<evidence type="ECO:0000256" key="1">
    <source>
        <dbReference type="ARBA" id="ARBA00000900"/>
    </source>
</evidence>
<name>A0AAN8HUE0_CHAGU</name>
<keyword evidence="5" id="KW-0479">Metal-binding</keyword>
<dbReference type="GO" id="GO:0008270">
    <property type="term" value="F:zinc ion binding"/>
    <property type="evidence" value="ECO:0007669"/>
    <property type="project" value="UniProtKB-KW"/>
</dbReference>
<dbReference type="EC" id="2.3.2.27" evidence="3"/>
<evidence type="ECO:0000256" key="4">
    <source>
        <dbReference type="ARBA" id="ARBA00022679"/>
    </source>
</evidence>
<dbReference type="CDD" id="cd21952">
    <property type="entry name" value="MIU2_RNF168"/>
    <property type="match status" value="1"/>
</dbReference>
<dbReference type="GO" id="GO:0006302">
    <property type="term" value="P:double-strand break repair"/>
    <property type="evidence" value="ECO:0007669"/>
    <property type="project" value="TreeGrafter"/>
</dbReference>
<evidence type="ECO:0000256" key="7">
    <source>
        <dbReference type="ARBA" id="ARBA00022771"/>
    </source>
</evidence>
<accession>A0AAN8HUE0</accession>
<evidence type="ECO:0000256" key="10">
    <source>
        <dbReference type="ARBA" id="ARBA00023242"/>
    </source>
</evidence>
<dbReference type="GO" id="GO:0061630">
    <property type="term" value="F:ubiquitin protein ligase activity"/>
    <property type="evidence" value="ECO:0007669"/>
    <property type="project" value="UniProtKB-EC"/>
</dbReference>
<evidence type="ECO:0000259" key="14">
    <source>
        <dbReference type="PROSITE" id="PS50089"/>
    </source>
</evidence>
<keyword evidence="9" id="KW-0862">Zinc</keyword>
<dbReference type="CDD" id="cd22265">
    <property type="entry name" value="UDM1_RNF168"/>
    <property type="match status" value="1"/>
</dbReference>
<keyword evidence="4" id="KW-0808">Transferase</keyword>
<dbReference type="GO" id="GO:0005634">
    <property type="term" value="C:nucleus"/>
    <property type="evidence" value="ECO:0007669"/>
    <property type="project" value="UniProtKB-SubCell"/>
</dbReference>
<feature type="compositionally biased region" description="Low complexity" evidence="13">
    <location>
        <begin position="375"/>
        <end position="453"/>
    </location>
</feature>
<evidence type="ECO:0000313" key="15">
    <source>
        <dbReference type="EMBL" id="KAK5928761.1"/>
    </source>
</evidence>
<reference evidence="15 16" key="1">
    <citation type="journal article" date="2023" name="Mol. Biol. Evol.">
        <title>Genomics of Secondarily Temperate Adaptation in the Only Non-Antarctic Icefish.</title>
        <authorList>
            <person name="Rivera-Colon A.G."/>
            <person name="Rayamajhi N."/>
            <person name="Minhas B.F."/>
            <person name="Madrigal G."/>
            <person name="Bilyk K.T."/>
            <person name="Yoon V."/>
            <person name="Hune M."/>
            <person name="Gregory S."/>
            <person name="Cheng C.H.C."/>
            <person name="Catchen J.M."/>
        </authorList>
    </citation>
    <scope>NUCLEOTIDE SEQUENCE [LARGE SCALE GENOMIC DNA]</scope>
    <source>
        <tissue evidence="15">White muscle</tissue>
    </source>
</reference>
<feature type="region of interest" description="Disordered" evidence="13">
    <location>
        <begin position="275"/>
        <end position="339"/>
    </location>
</feature>
<feature type="domain" description="RING-type" evidence="14">
    <location>
        <begin position="48"/>
        <end position="87"/>
    </location>
</feature>
<evidence type="ECO:0000256" key="3">
    <source>
        <dbReference type="ARBA" id="ARBA00012483"/>
    </source>
</evidence>
<dbReference type="GO" id="GO:0035861">
    <property type="term" value="C:site of double-strand break"/>
    <property type="evidence" value="ECO:0007669"/>
    <property type="project" value="TreeGrafter"/>
</dbReference>
<dbReference type="SUPFAM" id="SSF57850">
    <property type="entry name" value="RING/U-box"/>
    <property type="match status" value="1"/>
</dbReference>
<dbReference type="Gene3D" id="3.30.40.10">
    <property type="entry name" value="Zinc/RING finger domain, C3HC4 (zinc finger)"/>
    <property type="match status" value="1"/>
</dbReference>
<evidence type="ECO:0000256" key="6">
    <source>
        <dbReference type="ARBA" id="ARBA00022763"/>
    </source>
</evidence>
<feature type="region of interest" description="Disordered" evidence="13">
    <location>
        <begin position="351"/>
        <end position="471"/>
    </location>
</feature>
<keyword evidence="16" id="KW-1185">Reference proteome</keyword>
<dbReference type="InterPro" id="IPR018957">
    <property type="entry name" value="Znf_C3HC4_RING-type"/>
</dbReference>
<organism evidence="15 16">
    <name type="scientific">Champsocephalus gunnari</name>
    <name type="common">Mackerel icefish</name>
    <dbReference type="NCBI Taxonomy" id="52237"/>
    <lineage>
        <taxon>Eukaryota</taxon>
        <taxon>Metazoa</taxon>
        <taxon>Chordata</taxon>
        <taxon>Craniata</taxon>
        <taxon>Vertebrata</taxon>
        <taxon>Euteleostomi</taxon>
        <taxon>Actinopterygii</taxon>
        <taxon>Neopterygii</taxon>
        <taxon>Teleostei</taxon>
        <taxon>Neoteleostei</taxon>
        <taxon>Acanthomorphata</taxon>
        <taxon>Eupercaria</taxon>
        <taxon>Perciformes</taxon>
        <taxon>Notothenioidei</taxon>
        <taxon>Channichthyidae</taxon>
        <taxon>Champsocephalus</taxon>
    </lineage>
</organism>
<comment type="catalytic activity">
    <reaction evidence="1">
        <text>S-ubiquitinyl-[E2 ubiquitin-conjugating enzyme]-L-cysteine + [acceptor protein]-L-lysine = [E2 ubiquitin-conjugating enzyme]-L-cysteine + N(6)-ubiquitinyl-[acceptor protein]-L-lysine.</text>
        <dbReference type="EC" id="2.3.2.27"/>
    </reaction>
</comment>
<dbReference type="AlphaFoldDB" id="A0AAN8HUE0"/>
<evidence type="ECO:0000256" key="11">
    <source>
        <dbReference type="PROSITE-ProRule" id="PRU00175"/>
    </source>
</evidence>
<dbReference type="InterPro" id="IPR001841">
    <property type="entry name" value="Znf_RING"/>
</dbReference>
<proteinExistence type="predicted"/>
<dbReference type="EMBL" id="JAURVH010001517">
    <property type="protein sequence ID" value="KAK5928761.1"/>
    <property type="molecule type" value="Genomic_DNA"/>
</dbReference>
<evidence type="ECO:0000256" key="2">
    <source>
        <dbReference type="ARBA" id="ARBA00004123"/>
    </source>
</evidence>
<comment type="caution">
    <text evidence="15">The sequence shown here is derived from an EMBL/GenBank/DDBJ whole genome shotgun (WGS) entry which is preliminary data.</text>
</comment>
<keyword evidence="6" id="KW-0227">DNA damage</keyword>
<keyword evidence="7 11" id="KW-0863">Zinc-finger</keyword>
<dbReference type="Pfam" id="PF00097">
    <property type="entry name" value="zf-C3HC4"/>
    <property type="match status" value="1"/>
</dbReference>
<dbReference type="InterPro" id="IPR051657">
    <property type="entry name" value="RNF168/RNF169_E3_ubiq-ligase"/>
</dbReference>
<keyword evidence="12" id="KW-0175">Coiled coil</keyword>